<evidence type="ECO:0000313" key="2">
    <source>
        <dbReference type="Proteomes" id="UP000479000"/>
    </source>
</evidence>
<dbReference type="AlphaFoldDB" id="A0A6H5GHR0"/>
<evidence type="ECO:0000313" key="1">
    <source>
        <dbReference type="EMBL" id="CAB0001581.1"/>
    </source>
</evidence>
<organism evidence="1 2">
    <name type="scientific">Nesidiocoris tenuis</name>
    <dbReference type="NCBI Taxonomy" id="355587"/>
    <lineage>
        <taxon>Eukaryota</taxon>
        <taxon>Metazoa</taxon>
        <taxon>Ecdysozoa</taxon>
        <taxon>Arthropoda</taxon>
        <taxon>Hexapoda</taxon>
        <taxon>Insecta</taxon>
        <taxon>Pterygota</taxon>
        <taxon>Neoptera</taxon>
        <taxon>Paraneoptera</taxon>
        <taxon>Hemiptera</taxon>
        <taxon>Heteroptera</taxon>
        <taxon>Panheteroptera</taxon>
        <taxon>Cimicomorpha</taxon>
        <taxon>Miridae</taxon>
        <taxon>Dicyphina</taxon>
        <taxon>Nesidiocoris</taxon>
    </lineage>
</organism>
<gene>
    <name evidence="1" type="ORF">NTEN_LOCUS7368</name>
</gene>
<dbReference type="Proteomes" id="UP000479000">
    <property type="component" value="Unassembled WGS sequence"/>
</dbReference>
<feature type="non-terminal residue" evidence="1">
    <location>
        <position position="1"/>
    </location>
</feature>
<proteinExistence type="predicted"/>
<protein>
    <submittedName>
        <fullName evidence="1">Uncharacterized protein</fullName>
    </submittedName>
</protein>
<dbReference type="EMBL" id="CADCXU010011150">
    <property type="protein sequence ID" value="CAB0001581.1"/>
    <property type="molecule type" value="Genomic_DNA"/>
</dbReference>
<accession>A0A6H5GHR0</accession>
<sequence length="62" mass="6771">KWAIVRRQKDPALTGARAIAGRCAHCRRTMSRSPEKCCDSSIALPMVSAKFCETIPSAVFSC</sequence>
<name>A0A6H5GHR0_9HEMI</name>
<reference evidence="1 2" key="1">
    <citation type="submission" date="2020-02" db="EMBL/GenBank/DDBJ databases">
        <authorList>
            <person name="Ferguson B K."/>
        </authorList>
    </citation>
    <scope>NUCLEOTIDE SEQUENCE [LARGE SCALE GENOMIC DNA]</scope>
</reference>
<keyword evidence="2" id="KW-1185">Reference proteome</keyword>